<gene>
    <name evidence="2" type="ORF">ABVK25_008697</name>
</gene>
<evidence type="ECO:0000313" key="3">
    <source>
        <dbReference type="Proteomes" id="UP001590951"/>
    </source>
</evidence>
<dbReference type="PANTHER" id="PTHR28054">
    <property type="entry name" value="RNA POLYMERASE I-SPECIFIC TRANSCRIPTION INITIATION FACTOR RRN10"/>
    <property type="match status" value="1"/>
</dbReference>
<protein>
    <submittedName>
        <fullName evidence="2">Uncharacterized protein</fullName>
    </submittedName>
</protein>
<organism evidence="2 3">
    <name type="scientific">Lepraria finkii</name>
    <dbReference type="NCBI Taxonomy" id="1340010"/>
    <lineage>
        <taxon>Eukaryota</taxon>
        <taxon>Fungi</taxon>
        <taxon>Dikarya</taxon>
        <taxon>Ascomycota</taxon>
        <taxon>Pezizomycotina</taxon>
        <taxon>Lecanoromycetes</taxon>
        <taxon>OSLEUM clade</taxon>
        <taxon>Lecanoromycetidae</taxon>
        <taxon>Lecanorales</taxon>
        <taxon>Lecanorineae</taxon>
        <taxon>Stereocaulaceae</taxon>
        <taxon>Lepraria</taxon>
    </lineage>
</organism>
<feature type="region of interest" description="Disordered" evidence="1">
    <location>
        <begin position="1"/>
        <end position="33"/>
    </location>
</feature>
<dbReference type="PANTHER" id="PTHR28054:SF1">
    <property type="entry name" value="RNA POLYMERASE I-SPECIFIC TRANSCRIPTION INITIATION FACTOR RRN10"/>
    <property type="match status" value="1"/>
</dbReference>
<feature type="region of interest" description="Disordered" evidence="1">
    <location>
        <begin position="169"/>
        <end position="226"/>
    </location>
</feature>
<feature type="compositionally biased region" description="Low complexity" evidence="1">
    <location>
        <begin position="192"/>
        <end position="205"/>
    </location>
</feature>
<keyword evidence="3" id="KW-1185">Reference proteome</keyword>
<sequence>MAHSSTKPSEVGSASERNRDRKASISKKQKRQATVYDAVAGRVSSTGFIPASPRASKYRDTLSSSTVPVPPEEALFRRRGAPERYEEDDIYWANRFLTEKQTLPESDLLKAIHTYVSDFYGRATNNGGLVDFESMDETALLAMGILLEEMAEHVLGDTGDLAFVEGEQIEEEVEDDRSHDSAKGKRRKMLEPSTAASGATTPARGSDAESRRTAKRRKIKHANDDT</sequence>
<evidence type="ECO:0000256" key="1">
    <source>
        <dbReference type="SAM" id="MobiDB-lite"/>
    </source>
</evidence>
<dbReference type="Proteomes" id="UP001590951">
    <property type="component" value="Unassembled WGS sequence"/>
</dbReference>
<reference evidence="2 3" key="1">
    <citation type="submission" date="2024-09" db="EMBL/GenBank/DDBJ databases">
        <title>Rethinking Asexuality: The Enigmatic Case of Functional Sexual Genes in Lepraria (Stereocaulaceae).</title>
        <authorList>
            <person name="Doellman M."/>
            <person name="Sun Y."/>
            <person name="Barcenas-Pena A."/>
            <person name="Lumbsch H.T."/>
            <person name="Grewe F."/>
        </authorList>
    </citation>
    <scope>NUCLEOTIDE SEQUENCE [LARGE SCALE GENOMIC DNA]</scope>
    <source>
        <strain evidence="2 3">Grewe 0041</strain>
    </source>
</reference>
<comment type="caution">
    <text evidence="2">The sequence shown here is derived from an EMBL/GenBank/DDBJ whole genome shotgun (WGS) entry which is preliminary data.</text>
</comment>
<evidence type="ECO:0000313" key="2">
    <source>
        <dbReference type="EMBL" id="KAL2051103.1"/>
    </source>
</evidence>
<name>A0ABR4AZM8_9LECA</name>
<dbReference type="EMBL" id="JBHFEH010000039">
    <property type="protein sequence ID" value="KAL2051103.1"/>
    <property type="molecule type" value="Genomic_DNA"/>
</dbReference>
<proteinExistence type="predicted"/>
<accession>A0ABR4AZM8</accession>
<dbReference type="InterPro" id="IPR022793">
    <property type="entry name" value="Rrn10"/>
</dbReference>